<evidence type="ECO:0000313" key="16">
    <source>
        <dbReference type="Proteomes" id="UP000037460"/>
    </source>
</evidence>
<feature type="domain" description="CFAP65 tenth Ig-like" evidence="10">
    <location>
        <begin position="1225"/>
        <end position="1339"/>
    </location>
</feature>
<evidence type="ECO:0000259" key="11">
    <source>
        <dbReference type="Pfam" id="PF24507"/>
    </source>
</evidence>
<evidence type="ECO:0000259" key="12">
    <source>
        <dbReference type="Pfam" id="PF24816"/>
    </source>
</evidence>
<evidence type="ECO:0000259" key="9">
    <source>
        <dbReference type="Pfam" id="PF22544"/>
    </source>
</evidence>
<proteinExistence type="predicted"/>
<dbReference type="InterPro" id="IPR057470">
    <property type="entry name" value="Ig_CFAP65_7th"/>
</dbReference>
<dbReference type="Pfam" id="PF22544">
    <property type="entry name" value="HYDIN_VesB_CFA65-like_Ig"/>
    <property type="match status" value="2"/>
</dbReference>
<evidence type="ECO:0000259" key="10">
    <source>
        <dbReference type="Pfam" id="PF24291"/>
    </source>
</evidence>
<name>A0A0M0J6B0_9EUKA</name>
<organism evidence="15 16">
    <name type="scientific">Chrysochromulina tobinii</name>
    <dbReference type="NCBI Taxonomy" id="1460289"/>
    <lineage>
        <taxon>Eukaryota</taxon>
        <taxon>Haptista</taxon>
        <taxon>Haptophyta</taxon>
        <taxon>Prymnesiophyceae</taxon>
        <taxon>Prymnesiales</taxon>
        <taxon>Chrysochromulinaceae</taxon>
        <taxon>Chrysochromulina</taxon>
    </lineage>
</organism>
<reference evidence="16" key="1">
    <citation type="journal article" date="2015" name="PLoS Genet.">
        <title>Genome Sequence and Transcriptome Analyses of Chrysochromulina tobin: Metabolic Tools for Enhanced Algal Fitness in the Prominent Order Prymnesiales (Haptophyceae).</title>
        <authorList>
            <person name="Hovde B.T."/>
            <person name="Deodato C.R."/>
            <person name="Hunsperger H.M."/>
            <person name="Ryken S.A."/>
            <person name="Yost W."/>
            <person name="Jha R.K."/>
            <person name="Patterson J."/>
            <person name="Monnat R.J. Jr."/>
            <person name="Barlow S.B."/>
            <person name="Starkenburg S.R."/>
            <person name="Cattolico R.A."/>
        </authorList>
    </citation>
    <scope>NUCLEOTIDE SEQUENCE</scope>
    <source>
        <strain evidence="16">CCMP291</strain>
    </source>
</reference>
<dbReference type="GO" id="GO:0031514">
    <property type="term" value="C:motile cilium"/>
    <property type="evidence" value="ECO:0007669"/>
    <property type="project" value="UniProtKB-SubCell"/>
</dbReference>
<feature type="region of interest" description="Disordered" evidence="8">
    <location>
        <begin position="988"/>
        <end position="1011"/>
    </location>
</feature>
<keyword evidence="5" id="KW-0969">Cilium</keyword>
<evidence type="ECO:0000256" key="6">
    <source>
        <dbReference type="ARBA" id="ARBA00023273"/>
    </source>
</evidence>
<evidence type="ECO:0000256" key="4">
    <source>
        <dbReference type="ARBA" id="ARBA00022846"/>
    </source>
</evidence>
<keyword evidence="16" id="KW-1185">Reference proteome</keyword>
<keyword evidence="3" id="KW-0963">Cytoplasm</keyword>
<evidence type="ECO:0000256" key="1">
    <source>
        <dbReference type="ARBA" id="ARBA00004230"/>
    </source>
</evidence>
<dbReference type="EMBL" id="JWZX01003336">
    <property type="protein sequence ID" value="KOO21768.1"/>
    <property type="molecule type" value="Genomic_DNA"/>
</dbReference>
<evidence type="ECO:0000256" key="2">
    <source>
        <dbReference type="ARBA" id="ARBA00004496"/>
    </source>
</evidence>
<dbReference type="InterPro" id="IPR058536">
    <property type="entry name" value="Ig_CFAP65_4th"/>
</dbReference>
<evidence type="ECO:0000259" key="13">
    <source>
        <dbReference type="Pfam" id="PF25248"/>
    </source>
</evidence>
<dbReference type="GO" id="GO:0005737">
    <property type="term" value="C:cytoplasm"/>
    <property type="evidence" value="ECO:0007669"/>
    <property type="project" value="UniProtKB-SubCell"/>
</dbReference>
<evidence type="ECO:0000256" key="3">
    <source>
        <dbReference type="ARBA" id="ARBA00022490"/>
    </source>
</evidence>
<dbReference type="InterPro" id="IPR057467">
    <property type="entry name" value="Ig_CFAP65_8th"/>
</dbReference>
<evidence type="ECO:0000256" key="8">
    <source>
        <dbReference type="SAM" id="MobiDB-lite"/>
    </source>
</evidence>
<dbReference type="Pfam" id="PF25248">
    <property type="entry name" value="Ig_CFAP65_8th"/>
    <property type="match status" value="1"/>
</dbReference>
<dbReference type="Pfam" id="PF24291">
    <property type="entry name" value="Ig_CFAP65"/>
    <property type="match status" value="1"/>
</dbReference>
<dbReference type="Proteomes" id="UP000037460">
    <property type="component" value="Unassembled WGS sequence"/>
</dbReference>
<gene>
    <name evidence="15" type="ORF">Ctob_001065</name>
</gene>
<keyword evidence="7" id="KW-0175">Coiled coil</keyword>
<dbReference type="PANTHER" id="PTHR46127:SF1">
    <property type="entry name" value="CILIA- AND FLAGELLA-ASSOCIATED PROTEIN 65"/>
    <property type="match status" value="1"/>
</dbReference>
<feature type="domain" description="CFAP65 fourth Ig-like" evidence="11">
    <location>
        <begin position="355"/>
        <end position="450"/>
    </location>
</feature>
<keyword evidence="6" id="KW-0966">Cell projection</keyword>
<dbReference type="PANTHER" id="PTHR46127">
    <property type="entry name" value="CILIA- AND FLAGELLA-ASSOCIATED PROTEIN 65"/>
    <property type="match status" value="1"/>
</dbReference>
<dbReference type="Pfam" id="PF25249">
    <property type="entry name" value="Ig_CFAP65_7th"/>
    <property type="match status" value="1"/>
</dbReference>
<evidence type="ECO:0000313" key="15">
    <source>
        <dbReference type="EMBL" id="KOO21768.1"/>
    </source>
</evidence>
<dbReference type="InterPro" id="IPR053879">
    <property type="entry name" value="HYDIN_VesB_CFA65-like_Ig"/>
</dbReference>
<dbReference type="InterPro" id="IPR052614">
    <property type="entry name" value="CFAP65"/>
</dbReference>
<evidence type="ECO:0000259" key="14">
    <source>
        <dbReference type="Pfam" id="PF25249"/>
    </source>
</evidence>
<evidence type="ECO:0000256" key="5">
    <source>
        <dbReference type="ARBA" id="ARBA00023069"/>
    </source>
</evidence>
<dbReference type="OrthoDB" id="415597at2759"/>
<dbReference type="Gene3D" id="2.60.40.10">
    <property type="entry name" value="Immunoglobulins"/>
    <property type="match status" value="9"/>
</dbReference>
<dbReference type="InterPro" id="IPR056344">
    <property type="entry name" value="Ig_CFAP65-like_9th"/>
</dbReference>
<feature type="domain" description="HYDIN/VesB/CFA65-like Ig-like" evidence="9">
    <location>
        <begin position="150"/>
        <end position="233"/>
    </location>
</feature>
<feature type="domain" description="CFAP65-like ninth Ig-like" evidence="12">
    <location>
        <begin position="1038"/>
        <end position="1217"/>
    </location>
</feature>
<comment type="subcellular location">
    <subcellularLocation>
        <location evidence="1">Cell projection</location>
        <location evidence="1">Cilium</location>
        <location evidence="1">Flagellum</location>
    </subcellularLocation>
    <subcellularLocation>
        <location evidence="2">Cytoplasm</location>
    </subcellularLocation>
</comment>
<dbReference type="InterPro" id="IPR013783">
    <property type="entry name" value="Ig-like_fold"/>
</dbReference>
<sequence>MPAIKPVGLGGDPASWPAGKASSLVKSLRADRPAPLSRAERIRRFGVDCGDGLVWQPTWVPGGEYTKTLTVKNVSKQAVTVKYKLPDSKFFSMAFPEKIMLNAGLSKTVEVSFRPQLLEPYDEVIEFTTDTGSFVVPIRAMIPTVACHVPTHLDFGFCPVNDVETRSFHVTNDGELPIEFSLSCEAPFTLKPTSGTVQPRQHASIEVTFIPKDASVFVAQCVCTVAGDRSHTIKIGGIGKYPFLTCSSERIDCGAVLTSNTLTKHFKLRNTSLVFARFELVRVDNDVEPSFVFHPTSGIIPPDGELDVGVQFRPKVTGTFTCDHYEVRTPGGNTVPIECSGEAVGPELVLSKEVINFNDVIIQLPRQSSSRIFEIHNKSEIPVPFQLHSIEPNGLFTLEPAHGVVPPNLSAHVTFTFSPPEPGNYYRRVYVLFHNAAPKAVDLIGSGYTEKRRPMPIAPRFVAEYLHRELRNQHRLTPDELQAKADLRRMAMASGAVADDDGELFDPTVSEMSTMVTDPRSEVALMRGLFRGACWRQGAVYFEEDRVAFGEGSRIKISEARTVRLVNRTNGKLTVQWAVPNGYVNGGPKDLKAAVFAVTPAQCDVGPNSTAEFAVQFRPQSDQQYYVQSLECYCSFKSMRTFRLVTEDSFALPWCLSLTASGYTFAAGAEQFIPRGILSHSLLTFPAVHCGDASFQTISIRNDNDTPMLFEVSDLASSFAILPAVGVVPAGETQLLAVRFQPADARRYRTTAMLTLNNDGGAAIPLQLVGTGCKAALTMPSKLYMPTACVGAASHAKLTLTNPSRLPLAYEWDIPEKLVGLLTVDCPAGVLRGRESIELDWRFAPNADRTYLAKVPCLVSPLDDGVDGGNHEIVKQILHVSGVGSSGVIQADPPVVDFKTVLVGNSHRRTLTLINSSPVDLWYSLSFTREGDPALHVSGLRADELIHCEQNEGLVPARNTMDVKLVLKPPRRETFEFSVRCTLRPGKSAGLGNSTRTAGGVPLSPEPPEHHPSLPLGLGELLGPPRELCRVTAMADFPQLQVCDVRLAGVSQEILWQQLRVPELNAELRSILSEAELKVMSSEGASSMGDIASLQATLPVVDMMMPPALPGDPTMTLHLLVRNVGELGASFRLRYPTEMELQIEHWADKGEPTARELKQHLIVDKGVLAVSPKMAELAPGEDVELLVKMRHFRADDYELPVLLQITSGRQLTLNIKGRTLALGEKYLHIPLREVVLPPTPIGLQTPQRHTFELPNYSDVPLPFEVQLQQVYNLNASNFNFPILVCENPSGIIPPGGVAHVAFRFNPLEVKDYHVALPVALGAAGTRTFVLLASGYHPREPTEYEAFLSRQRELMPPAQQLIPERQPMRLSFDRALFGQVPQGATLRKLLVLRNVHSMPCDFAWDTTHPLWGTILSIYPSSGTVGAGKHLCCKLSLNGIGPPEELRTHLTCMLSPHIDPNALTETERLAAANAFATGTLGLLPATHPLAAGTALRPRSDSRIPVTELQPKLRGLQALIHIEERESRRQAAAAGMTAQEYAMTAAASQVQQVTLPPSQAGDLGPAPPPPPPQLLLDVRACISPTEVLAAGGVDMTRFYLPRALQPTEFPPPPSAGTATSSPRTLPPVQAEQRETVEVLVAMMLDEVLNDNTIRRAINSVDVEPTPWFRQITESRLPGAAAAAAAVAAAEEDAAEDAAAAASRRQSRRPSTEVVNAPTAQGFAAVAGATGQGFGAAVPPPAAPASVADVDIADQTLEAQIEAADRLARAQRRAAEVERRRREAETSARVRGGAEFQELVAYVLEGTLFNLVSEVSLGEFPLDTVPRQIVRSVEIAPEGP</sequence>
<feature type="domain" description="HYDIN/VesB/CFA65-like Ig-like" evidence="9">
    <location>
        <begin position="244"/>
        <end position="323"/>
    </location>
</feature>
<feature type="coiled-coil region" evidence="7">
    <location>
        <begin position="1756"/>
        <end position="1783"/>
    </location>
</feature>
<evidence type="ECO:0000256" key="7">
    <source>
        <dbReference type="SAM" id="Coils"/>
    </source>
</evidence>
<dbReference type="Pfam" id="PF24507">
    <property type="entry name" value="Ig_CFAP65_4th"/>
    <property type="match status" value="1"/>
</dbReference>
<dbReference type="InterPro" id="IPR056305">
    <property type="entry name" value="Ig_CFAP65_10th"/>
</dbReference>
<accession>A0A0M0J6B0</accession>
<feature type="region of interest" description="Disordered" evidence="8">
    <location>
        <begin position="1601"/>
        <end position="1625"/>
    </location>
</feature>
<keyword evidence="4" id="KW-0282">Flagellum</keyword>
<feature type="domain" description="CFAP65 eight Ig-like" evidence="13">
    <location>
        <begin position="887"/>
        <end position="993"/>
    </location>
</feature>
<comment type="caution">
    <text evidence="15">The sequence shown here is derived from an EMBL/GenBank/DDBJ whole genome shotgun (WGS) entry which is preliminary data.</text>
</comment>
<dbReference type="Pfam" id="PF24816">
    <property type="entry name" value="Ig_CFAP65__9th"/>
    <property type="match status" value="1"/>
</dbReference>
<protein>
    <submittedName>
        <fullName evidence="15">Coiled-coil domain-containing protein 108</fullName>
    </submittedName>
</protein>
<feature type="domain" description="CFAP65 seventh Ig-like" evidence="14">
    <location>
        <begin position="781"/>
        <end position="866"/>
    </location>
</feature>